<dbReference type="EMBL" id="KN847541">
    <property type="protein sequence ID" value="KIW04366.1"/>
    <property type="molecule type" value="Genomic_DNA"/>
</dbReference>
<organism evidence="4 5">
    <name type="scientific">Verruconis gallopava</name>
    <dbReference type="NCBI Taxonomy" id="253628"/>
    <lineage>
        <taxon>Eukaryota</taxon>
        <taxon>Fungi</taxon>
        <taxon>Dikarya</taxon>
        <taxon>Ascomycota</taxon>
        <taxon>Pezizomycotina</taxon>
        <taxon>Dothideomycetes</taxon>
        <taxon>Pleosporomycetidae</taxon>
        <taxon>Venturiales</taxon>
        <taxon>Sympoventuriaceae</taxon>
        <taxon>Verruconis</taxon>
    </lineage>
</organism>
<dbReference type="GO" id="GO:0030686">
    <property type="term" value="C:90S preribosome"/>
    <property type="evidence" value="ECO:0007669"/>
    <property type="project" value="TreeGrafter"/>
</dbReference>
<dbReference type="Pfam" id="PF09073">
    <property type="entry name" value="BUD22"/>
    <property type="match status" value="1"/>
</dbReference>
<dbReference type="InParanoid" id="A0A0D1XP68"/>
<protein>
    <recommendedName>
        <fullName evidence="3">Bud22 domain-containing protein</fullName>
    </recommendedName>
</protein>
<dbReference type="PANTHER" id="PTHR23325:SF1">
    <property type="entry name" value="SERUM RESPONSE FACTOR-BINDING PROTEIN 1"/>
    <property type="match status" value="1"/>
</dbReference>
<gene>
    <name evidence="4" type="ORF">PV09_04650</name>
</gene>
<evidence type="ECO:0000313" key="4">
    <source>
        <dbReference type="EMBL" id="KIW04366.1"/>
    </source>
</evidence>
<dbReference type="GeneID" id="27312623"/>
<feature type="compositionally biased region" description="Polar residues" evidence="2">
    <location>
        <begin position="175"/>
        <end position="187"/>
    </location>
</feature>
<evidence type="ECO:0000259" key="3">
    <source>
        <dbReference type="Pfam" id="PF09073"/>
    </source>
</evidence>
<feature type="compositionally biased region" description="Acidic residues" evidence="2">
    <location>
        <begin position="10"/>
        <end position="20"/>
    </location>
</feature>
<dbReference type="VEuPathDB" id="FungiDB:PV09_04650"/>
<feature type="compositionally biased region" description="Basic and acidic residues" evidence="2">
    <location>
        <begin position="345"/>
        <end position="361"/>
    </location>
</feature>
<feature type="compositionally biased region" description="Basic residues" evidence="2">
    <location>
        <begin position="325"/>
        <end position="335"/>
    </location>
</feature>
<accession>A0A0D1XP68</accession>
<dbReference type="PANTHER" id="PTHR23325">
    <property type="entry name" value="SERUM RESPONSE FACTOR-BINDING"/>
    <property type="match status" value="1"/>
</dbReference>
<evidence type="ECO:0000256" key="1">
    <source>
        <dbReference type="ARBA" id="ARBA00023054"/>
    </source>
</evidence>
<feature type="compositionally biased region" description="Basic residues" evidence="2">
    <location>
        <begin position="291"/>
        <end position="305"/>
    </location>
</feature>
<keyword evidence="5" id="KW-1185">Reference proteome</keyword>
<name>A0A0D1XP68_9PEZI</name>
<dbReference type="RefSeq" id="XP_016214235.1">
    <property type="nucleotide sequence ID" value="XM_016358033.1"/>
</dbReference>
<evidence type="ECO:0000313" key="5">
    <source>
        <dbReference type="Proteomes" id="UP000053259"/>
    </source>
</evidence>
<keyword evidence="1" id="KW-0175">Coiled coil</keyword>
<dbReference type="HOGENOM" id="CLU_029647_0_0_1"/>
<dbReference type="GO" id="GO:0030490">
    <property type="term" value="P:maturation of SSU-rRNA"/>
    <property type="evidence" value="ECO:0007669"/>
    <property type="project" value="TreeGrafter"/>
</dbReference>
<feature type="compositionally biased region" description="Polar residues" evidence="2">
    <location>
        <begin position="238"/>
        <end position="258"/>
    </location>
</feature>
<dbReference type="STRING" id="253628.A0A0D1XP68"/>
<dbReference type="InterPro" id="IPR037393">
    <property type="entry name" value="Bud22/SRFB1"/>
</dbReference>
<sequence length="391" mass="44051">MAKRKRNEYDEALSEDEDDNADKTLRLSKRIARGIQELTAALEQARRFERQKLGRREHDRVRHKRQKNCDNRVTQVEIASLKALDMNEIARKRLYKDLVKTPSIAKTGLLPEDVKLPAGGNRVDKATADVMARLFKQKGVVLVLDTIMTSIRQILGLQKSSGPAEKARREDSTLLEATNTLNENISVSSEEASDDDDNIEEDEDAEDEEGMANHGALASPSDSGSESEFNVNPVGRKPTTSTFLPSLSMTTGYISASDSDSEATDIEEHIAPRKNRRGQRARQAIWEKKYKDKARHLNKPKKKRDKRDEGWDLQRGAVSADDAKRKNRKFGHGKRAGNAVGDATPVKERKENKERHRDDVGALHPSWQAKKLMKERSMGIGEFKGKKVVFD</sequence>
<reference evidence="4 5" key="1">
    <citation type="submission" date="2015-01" db="EMBL/GenBank/DDBJ databases">
        <title>The Genome Sequence of Ochroconis gallopava CBS43764.</title>
        <authorList>
            <consortium name="The Broad Institute Genomics Platform"/>
            <person name="Cuomo C."/>
            <person name="de Hoog S."/>
            <person name="Gorbushina A."/>
            <person name="Stielow B."/>
            <person name="Teixiera M."/>
            <person name="Abouelleil A."/>
            <person name="Chapman S.B."/>
            <person name="Priest M."/>
            <person name="Young S.K."/>
            <person name="Wortman J."/>
            <person name="Nusbaum C."/>
            <person name="Birren B."/>
        </authorList>
    </citation>
    <scope>NUCLEOTIDE SEQUENCE [LARGE SCALE GENOMIC DNA]</scope>
    <source>
        <strain evidence="4 5">CBS 43764</strain>
    </source>
</reference>
<feature type="region of interest" description="Disordered" evidence="2">
    <location>
        <begin position="158"/>
        <end position="366"/>
    </location>
</feature>
<dbReference type="GO" id="GO:0005634">
    <property type="term" value="C:nucleus"/>
    <property type="evidence" value="ECO:0007669"/>
    <property type="project" value="TreeGrafter"/>
</dbReference>
<dbReference type="AlphaFoldDB" id="A0A0D1XP68"/>
<evidence type="ECO:0000256" key="2">
    <source>
        <dbReference type="SAM" id="MobiDB-lite"/>
    </source>
</evidence>
<feature type="region of interest" description="Disordered" evidence="2">
    <location>
        <begin position="1"/>
        <end position="23"/>
    </location>
</feature>
<feature type="compositionally biased region" description="Acidic residues" evidence="2">
    <location>
        <begin position="191"/>
        <end position="210"/>
    </location>
</feature>
<dbReference type="InterPro" id="IPR015158">
    <property type="entry name" value="Bud22_dom"/>
</dbReference>
<dbReference type="OrthoDB" id="3364872at2759"/>
<feature type="compositionally biased region" description="Polar residues" evidence="2">
    <location>
        <begin position="220"/>
        <end position="230"/>
    </location>
</feature>
<dbReference type="Proteomes" id="UP000053259">
    <property type="component" value="Unassembled WGS sequence"/>
</dbReference>
<proteinExistence type="predicted"/>
<feature type="domain" description="Bud22" evidence="3">
    <location>
        <begin position="191"/>
        <end position="391"/>
    </location>
</feature>